<dbReference type="Proteomes" id="UP000053097">
    <property type="component" value="Unassembled WGS sequence"/>
</dbReference>
<gene>
    <name evidence="1" type="ORF">X777_05359</name>
</gene>
<name>A0A026WJ49_OOCBI</name>
<dbReference type="EMBL" id="KK107228">
    <property type="protein sequence ID" value="EZA55104.1"/>
    <property type="molecule type" value="Genomic_DNA"/>
</dbReference>
<evidence type="ECO:0000313" key="1">
    <source>
        <dbReference type="EMBL" id="EZA55104.1"/>
    </source>
</evidence>
<protein>
    <submittedName>
        <fullName evidence="1">Uncharacterized protein</fullName>
    </submittedName>
</protein>
<sequence>MPRKCVNHPDSFCNVCGELTFKFRRRNFIPLIKNCYQQYFGFCVSHQDKVWAPHICCITCVRLLTGWANGSRYMPFAVPMIWQEPKDHLECYFLEVDIPCEENDHDGRFEESTFSSKPHSLTQNDLNDLVRDLNLSKRQAELLGSRMRNWNLLHRDTKMLFQKSSR</sequence>
<evidence type="ECO:0000313" key="2">
    <source>
        <dbReference type="Proteomes" id="UP000053097"/>
    </source>
</evidence>
<dbReference type="AlphaFoldDB" id="A0A026WJ49"/>
<reference evidence="1 2" key="1">
    <citation type="journal article" date="2014" name="Curr. Biol.">
        <title>The genome of the clonal raider ant Cerapachys biroi.</title>
        <authorList>
            <person name="Oxley P.R."/>
            <person name="Ji L."/>
            <person name="Fetter-Pruneda I."/>
            <person name="McKenzie S.K."/>
            <person name="Li C."/>
            <person name="Hu H."/>
            <person name="Zhang G."/>
            <person name="Kronauer D.J."/>
        </authorList>
    </citation>
    <scope>NUCLEOTIDE SEQUENCE [LARGE SCALE GENOMIC DNA]</scope>
</reference>
<proteinExistence type="predicted"/>
<organism evidence="1 2">
    <name type="scientific">Ooceraea biroi</name>
    <name type="common">Clonal raider ant</name>
    <name type="synonym">Cerapachys biroi</name>
    <dbReference type="NCBI Taxonomy" id="2015173"/>
    <lineage>
        <taxon>Eukaryota</taxon>
        <taxon>Metazoa</taxon>
        <taxon>Ecdysozoa</taxon>
        <taxon>Arthropoda</taxon>
        <taxon>Hexapoda</taxon>
        <taxon>Insecta</taxon>
        <taxon>Pterygota</taxon>
        <taxon>Neoptera</taxon>
        <taxon>Endopterygota</taxon>
        <taxon>Hymenoptera</taxon>
        <taxon>Apocrita</taxon>
        <taxon>Aculeata</taxon>
        <taxon>Formicoidea</taxon>
        <taxon>Formicidae</taxon>
        <taxon>Dorylinae</taxon>
        <taxon>Ooceraea</taxon>
    </lineage>
</organism>
<accession>A0A026WJ49</accession>
<keyword evidence="2" id="KW-1185">Reference proteome</keyword>